<dbReference type="InterPro" id="IPR005604">
    <property type="entry name" value="Phage_T7_tail_fibre-like_N"/>
</dbReference>
<accession>A0A679KM36</accession>
<evidence type="ECO:0000313" key="11">
    <source>
        <dbReference type="EMBL" id="CAA6800711.1"/>
    </source>
</evidence>
<gene>
    <name evidence="11" type="primary">17</name>
    <name evidence="11" type="ORF">KIHBJNID_00046</name>
</gene>
<feature type="compositionally biased region" description="Low complexity" evidence="8">
    <location>
        <begin position="234"/>
        <end position="254"/>
    </location>
</feature>
<evidence type="ECO:0000256" key="6">
    <source>
        <dbReference type="ARBA" id="ARBA00023165"/>
    </source>
</evidence>
<dbReference type="GO" id="GO:0098015">
    <property type="term" value="C:virus tail"/>
    <property type="evidence" value="ECO:0007669"/>
    <property type="project" value="UniProtKB-KW"/>
</dbReference>
<evidence type="ECO:0000259" key="10">
    <source>
        <dbReference type="Pfam" id="PF20744"/>
    </source>
</evidence>
<dbReference type="Gene3D" id="6.20.80.10">
    <property type="match status" value="1"/>
</dbReference>
<feature type="compositionally biased region" description="Polar residues" evidence="8">
    <location>
        <begin position="187"/>
        <end position="197"/>
    </location>
</feature>
<evidence type="ECO:0000256" key="1">
    <source>
        <dbReference type="ARBA" id="ARBA00004328"/>
    </source>
</evidence>
<dbReference type="InterPro" id="IPR048388">
    <property type="entry name" value="Gp37_trimer"/>
</dbReference>
<dbReference type="InterPro" id="IPR042095">
    <property type="entry name" value="SUMF_sf"/>
</dbReference>
<organism evidence="11 12">
    <name type="scientific">Escherichia phage T7</name>
    <name type="common">Bacteriophage T7</name>
    <dbReference type="NCBI Taxonomy" id="10760"/>
    <lineage>
        <taxon>Viruses</taxon>
        <taxon>Duplodnaviria</taxon>
        <taxon>Heunggongvirae</taxon>
        <taxon>Uroviricota</taxon>
        <taxon>Caudoviricetes</taxon>
        <taxon>Autographivirales</taxon>
        <taxon>Autotranscriptaviridae</taxon>
        <taxon>Studiervirinae</taxon>
        <taxon>Teseptimavirus</taxon>
        <taxon>Teseptimavirus T7</taxon>
    </lineage>
</organism>
<keyword evidence="3" id="KW-1227">Viral tail protein</keyword>
<feature type="domain" description="Bacteriophage T7 tail fibre protein-like N-terminal" evidence="9">
    <location>
        <begin position="1"/>
        <end position="131"/>
    </location>
</feature>
<evidence type="ECO:0000256" key="2">
    <source>
        <dbReference type="ARBA" id="ARBA00022581"/>
    </source>
</evidence>
<evidence type="ECO:0000256" key="3">
    <source>
        <dbReference type="ARBA" id="ARBA00022732"/>
    </source>
</evidence>
<feature type="region of interest" description="Disordered" evidence="8">
    <location>
        <begin position="224"/>
        <end position="261"/>
    </location>
</feature>
<dbReference type="Gene3D" id="3.90.1580.10">
    <property type="entry name" value="paralog of FGE (formylglycine-generating enzyme)"/>
    <property type="match status" value="1"/>
</dbReference>
<dbReference type="InterPro" id="IPR016187">
    <property type="entry name" value="CTDL_fold"/>
</dbReference>
<dbReference type="Proteomes" id="UP000464799">
    <property type="component" value="Chromosome"/>
</dbReference>
<evidence type="ECO:0000256" key="4">
    <source>
        <dbReference type="ARBA" id="ARBA00022804"/>
    </source>
</evidence>
<dbReference type="GO" id="GO:0098671">
    <property type="term" value="P:adhesion receptor-mediated virion attachment to host cell"/>
    <property type="evidence" value="ECO:0007669"/>
    <property type="project" value="UniProtKB-KW"/>
</dbReference>
<dbReference type="EMBL" id="LR745708">
    <property type="protein sequence ID" value="CAA6800711.1"/>
    <property type="molecule type" value="Genomic_DNA"/>
</dbReference>
<feature type="domain" description="Tail fibre protein gp37 trimerization region" evidence="10">
    <location>
        <begin position="371"/>
        <end position="464"/>
    </location>
</feature>
<evidence type="ECO:0000256" key="5">
    <source>
        <dbReference type="ARBA" id="ARBA00022844"/>
    </source>
</evidence>
<dbReference type="GO" id="GO:0046718">
    <property type="term" value="P:symbiont entry into host cell"/>
    <property type="evidence" value="ECO:0007669"/>
    <property type="project" value="UniProtKB-KW"/>
</dbReference>
<proteinExistence type="predicted"/>
<keyword evidence="5" id="KW-0946">Virion</keyword>
<evidence type="ECO:0000256" key="8">
    <source>
        <dbReference type="SAM" id="MobiDB-lite"/>
    </source>
</evidence>
<keyword evidence="6" id="KW-1233">Viral attachment to host adhesion receptor</keyword>
<sequence length="685" mass="74952">MANVIKTVLTYQLDGSNRDFNIPFEYLARKFVVVTLIGVDRKVLTINTDYRFATRTTISLTKAWGPADGYTTIELRRVTSTTDRLVDFTDGSILRAYDLNVAQIQTMHVAEEARDLTTDTIGVNNDGHLDARGRRIVNLANAVDDRDAVPFGQLKTMNQNSWQARNEALQFRNEAETFRNQAEGFKNESSTNATNTKQWRDETKGFRDEAKRFKNTAGQYATSAGNSASAAHQSEVNAENSATASANSAHLAEQQADRAEREADKLENYNGLAGAIDKVDGTNVYWKGNIHANGRLYMTTNGFDCGQYQQFFGGVTNRYSVMEWGDENGWLMYVQRREWTTAIGGNIQLVVNGQIITQGGAMTGQLKLQNGHVLQLESASDKAHYILSKDGNRNNWYIGRGSDNNNDCTFHSYVHGTTLTLKQDYAVVNKHFHVGQAVVATDGNIQGTKWGGKWLDAYLRDSFVAKNEYSLWDIKFRPAALDPRGMTLVAGAFWADIYLLGVNHLTDGTSKYNVTIADGSASPKKSTKFGGDGSAAYSDGAWYNFAEVMTHHGKRLPNYNEFQALAFGTTEATSSGGTDVPTTGVNGTGATSAWNIFTSKWGVVQASGCLWTWGNEFGGVNGASEYTANTGGRGSVYAQPAAALFGGAWNGTSLSGSRAALWYSGPSFSFAFFGARGVCDHLILE</sequence>
<evidence type="ECO:0000256" key="7">
    <source>
        <dbReference type="ARBA" id="ARBA00023296"/>
    </source>
</evidence>
<dbReference type="Pfam" id="PF03906">
    <property type="entry name" value="Phage_T7_tail"/>
    <property type="match status" value="1"/>
</dbReference>
<comment type="subcellular location">
    <subcellularLocation>
        <location evidence="1">Virion</location>
    </subcellularLocation>
</comment>
<keyword evidence="2" id="KW-0945">Host-virus interaction</keyword>
<dbReference type="SUPFAM" id="SSF56436">
    <property type="entry name" value="C-type lectin-like"/>
    <property type="match status" value="1"/>
</dbReference>
<evidence type="ECO:0000313" key="12">
    <source>
        <dbReference type="Proteomes" id="UP000464799"/>
    </source>
</evidence>
<feature type="region of interest" description="Disordered" evidence="8">
    <location>
        <begin position="180"/>
        <end position="204"/>
    </location>
</feature>
<protein>
    <submittedName>
        <fullName evidence="11">Tail fibre protein</fullName>
    </submittedName>
</protein>
<reference evidence="11 12" key="1">
    <citation type="submission" date="2020-01" db="EMBL/GenBank/DDBJ databases">
        <authorList>
            <person name="Redgwell R T."/>
            <person name="Michniewski S."/>
            <person name="Harrison D C."/>
            <person name="Millard A."/>
        </authorList>
    </citation>
    <scope>NUCLEOTIDE SEQUENCE [LARGE SCALE GENOMIC DNA]</scope>
</reference>
<dbReference type="Gene3D" id="6.20.70.20">
    <property type="match status" value="1"/>
</dbReference>
<organismHost>
    <name type="scientific">Escherichia coli</name>
    <dbReference type="NCBI Taxonomy" id="562"/>
</organismHost>
<dbReference type="Pfam" id="PF20744">
    <property type="entry name" value="gp37_trimer"/>
    <property type="match status" value="1"/>
</dbReference>
<name>A0A679KM36_BPT7</name>
<evidence type="ECO:0000259" key="9">
    <source>
        <dbReference type="Pfam" id="PF03906"/>
    </source>
</evidence>
<keyword evidence="4" id="KW-1161">Viral attachment to host cell</keyword>
<keyword evidence="7" id="KW-1160">Virus entry into host cell</keyword>